<keyword evidence="2" id="KW-0378">Hydrolase</keyword>
<dbReference type="PROSITE" id="PS51462">
    <property type="entry name" value="NUDIX"/>
    <property type="match status" value="1"/>
</dbReference>
<comment type="cofactor">
    <cofactor evidence="1">
        <name>Mg(2+)</name>
        <dbReference type="ChEBI" id="CHEBI:18420"/>
    </cofactor>
</comment>
<protein>
    <submittedName>
        <fullName evidence="4">NUDIX domain-containing protein</fullName>
    </submittedName>
</protein>
<keyword evidence="5" id="KW-1185">Reference proteome</keyword>
<comment type="caution">
    <text evidence="4">The sequence shown here is derived from an EMBL/GenBank/DDBJ whole genome shotgun (WGS) entry which is preliminary data.</text>
</comment>
<dbReference type="Gene3D" id="3.90.79.10">
    <property type="entry name" value="Nucleoside Triphosphate Pyrophosphohydrolase"/>
    <property type="match status" value="1"/>
</dbReference>
<evidence type="ECO:0000256" key="1">
    <source>
        <dbReference type="ARBA" id="ARBA00001946"/>
    </source>
</evidence>
<dbReference type="RefSeq" id="WP_248154278.1">
    <property type="nucleotide sequence ID" value="NZ_JALNMJ010000007.1"/>
</dbReference>
<accession>A0ABT0GU01</accession>
<organism evidence="4 5">
    <name type="scientific">Roseibium sediminicola</name>
    <dbReference type="NCBI Taxonomy" id="2933272"/>
    <lineage>
        <taxon>Bacteria</taxon>
        <taxon>Pseudomonadati</taxon>
        <taxon>Pseudomonadota</taxon>
        <taxon>Alphaproteobacteria</taxon>
        <taxon>Hyphomicrobiales</taxon>
        <taxon>Stappiaceae</taxon>
        <taxon>Roseibium</taxon>
    </lineage>
</organism>
<name>A0ABT0GU01_9HYPH</name>
<dbReference type="Pfam" id="PF00293">
    <property type="entry name" value="NUDIX"/>
    <property type="match status" value="1"/>
</dbReference>
<gene>
    <name evidence="4" type="ORF">M0H32_12165</name>
</gene>
<sequence>MRGEKLLVQEKHHPVKGVYYTLPGGKQEPGEDLEATLKRECLEEIGAEVAVGKLMHVADLYRLKSEGTERQHQLDLIFECTVQDSYRPALGNHPDPHQVATRWITAEDAAQLRPLYVTKLFPLGCTRGLKVYLGPQHD</sequence>
<dbReference type="Proteomes" id="UP001431221">
    <property type="component" value="Unassembled WGS sequence"/>
</dbReference>
<feature type="domain" description="Nudix hydrolase" evidence="3">
    <location>
        <begin position="1"/>
        <end position="126"/>
    </location>
</feature>
<dbReference type="PANTHER" id="PTHR43046">
    <property type="entry name" value="GDP-MANNOSE MANNOSYL HYDROLASE"/>
    <property type="match status" value="1"/>
</dbReference>
<dbReference type="PANTHER" id="PTHR43046:SF14">
    <property type="entry name" value="MUTT_NUDIX FAMILY PROTEIN"/>
    <property type="match status" value="1"/>
</dbReference>
<evidence type="ECO:0000256" key="2">
    <source>
        <dbReference type="ARBA" id="ARBA00022801"/>
    </source>
</evidence>
<dbReference type="EMBL" id="JALNMJ010000007">
    <property type="protein sequence ID" value="MCK7612921.1"/>
    <property type="molecule type" value="Genomic_DNA"/>
</dbReference>
<evidence type="ECO:0000259" key="3">
    <source>
        <dbReference type="PROSITE" id="PS51462"/>
    </source>
</evidence>
<dbReference type="SUPFAM" id="SSF55811">
    <property type="entry name" value="Nudix"/>
    <property type="match status" value="1"/>
</dbReference>
<proteinExistence type="predicted"/>
<evidence type="ECO:0000313" key="4">
    <source>
        <dbReference type="EMBL" id="MCK7612921.1"/>
    </source>
</evidence>
<reference evidence="4" key="1">
    <citation type="submission" date="2022-04" db="EMBL/GenBank/DDBJ databases">
        <title>Roseibium sp. CAU 1639 isolated from mud.</title>
        <authorList>
            <person name="Kim W."/>
        </authorList>
    </citation>
    <scope>NUCLEOTIDE SEQUENCE</scope>
    <source>
        <strain evidence="4">CAU 1639</strain>
    </source>
</reference>
<evidence type="ECO:0000313" key="5">
    <source>
        <dbReference type="Proteomes" id="UP001431221"/>
    </source>
</evidence>
<dbReference type="InterPro" id="IPR000086">
    <property type="entry name" value="NUDIX_hydrolase_dom"/>
</dbReference>
<dbReference type="InterPro" id="IPR015797">
    <property type="entry name" value="NUDIX_hydrolase-like_dom_sf"/>
</dbReference>